<organism evidence="2 3">
    <name type="scientific">Leucocoprinus birnbaumii</name>
    <dbReference type="NCBI Taxonomy" id="56174"/>
    <lineage>
        <taxon>Eukaryota</taxon>
        <taxon>Fungi</taxon>
        <taxon>Dikarya</taxon>
        <taxon>Basidiomycota</taxon>
        <taxon>Agaricomycotina</taxon>
        <taxon>Agaricomycetes</taxon>
        <taxon>Agaricomycetidae</taxon>
        <taxon>Agaricales</taxon>
        <taxon>Agaricineae</taxon>
        <taxon>Agaricaceae</taxon>
        <taxon>Leucocoprinus</taxon>
    </lineage>
</organism>
<reference evidence="2" key="1">
    <citation type="submission" date="2022-07" db="EMBL/GenBank/DDBJ databases">
        <title>Genome Sequence of Leucocoprinus birnbaumii.</title>
        <authorList>
            <person name="Buettner E."/>
        </authorList>
    </citation>
    <scope>NUCLEOTIDE SEQUENCE</scope>
    <source>
        <strain evidence="2">VT141</strain>
    </source>
</reference>
<evidence type="ECO:0000313" key="3">
    <source>
        <dbReference type="Proteomes" id="UP001213000"/>
    </source>
</evidence>
<feature type="compositionally biased region" description="Low complexity" evidence="1">
    <location>
        <begin position="26"/>
        <end position="37"/>
    </location>
</feature>
<accession>A0AAD5YV63</accession>
<sequence length="285" mass="32264">MAGPFLSIQEFNTLVVKDNSEDAEDPTPISKTPSPSIVALLPNLPALPESSASEQTSDSDSESNYPIATTMSTTSLPHGLVYPAGAYPYIPKTPESKIMPLLLLKYQHIVEDHTAGLYHPPADGKALLKAVKASFNQNMAISCFATSLANSLSNKTFIEFVDLMRKQFLEKDWDTKLCLEIREMKMQNNKCFRDWLQPMLSKNYCLQGIKLHFNNSLLIENVDTNICPVLQDIINEKPDKVKKKDWETYWKCMDGIDKTCHKKMENAKKVNQKELLEQHQELNVL</sequence>
<feature type="compositionally biased region" description="Low complexity" evidence="1">
    <location>
        <begin position="49"/>
        <end position="58"/>
    </location>
</feature>
<protein>
    <submittedName>
        <fullName evidence="2">Uncharacterized protein</fullName>
    </submittedName>
</protein>
<feature type="region of interest" description="Disordered" evidence="1">
    <location>
        <begin position="17"/>
        <end position="69"/>
    </location>
</feature>
<evidence type="ECO:0000313" key="2">
    <source>
        <dbReference type="EMBL" id="KAJ3566676.1"/>
    </source>
</evidence>
<comment type="caution">
    <text evidence="2">The sequence shown here is derived from an EMBL/GenBank/DDBJ whole genome shotgun (WGS) entry which is preliminary data.</text>
</comment>
<dbReference type="AlphaFoldDB" id="A0AAD5YV63"/>
<gene>
    <name evidence="2" type="ORF">NP233_g6853</name>
</gene>
<evidence type="ECO:0000256" key="1">
    <source>
        <dbReference type="SAM" id="MobiDB-lite"/>
    </source>
</evidence>
<dbReference type="EMBL" id="JANIEX010000468">
    <property type="protein sequence ID" value="KAJ3566676.1"/>
    <property type="molecule type" value="Genomic_DNA"/>
</dbReference>
<proteinExistence type="predicted"/>
<keyword evidence="3" id="KW-1185">Reference proteome</keyword>
<dbReference type="Proteomes" id="UP001213000">
    <property type="component" value="Unassembled WGS sequence"/>
</dbReference>
<name>A0AAD5YV63_9AGAR</name>